<organism evidence="3 4">
    <name type="scientific">Candidatus Giovannonibacteria bacterium GW2011_GWA2_53_7</name>
    <dbReference type="NCBI Taxonomy" id="1618650"/>
    <lineage>
        <taxon>Bacteria</taxon>
        <taxon>Candidatus Giovannoniibacteriota</taxon>
    </lineage>
</organism>
<keyword evidence="2" id="KW-0472">Membrane</keyword>
<proteinExistence type="predicted"/>
<evidence type="ECO:0000313" key="4">
    <source>
        <dbReference type="Proteomes" id="UP000034290"/>
    </source>
</evidence>
<sequence>MDQEQNIPAPEVQPTPSQNPFPQPMKTQESGTGPIVGGIIILVLVIVAAWYFLAGSGPNDPMTLPLVTTESAGNEDVAVVGQPDATTETLNAQGTTDDISSIEADLNQTDLDAAGVDIDNI</sequence>
<dbReference type="AlphaFoldDB" id="A0A0G1XYW4"/>
<feature type="compositionally biased region" description="Pro residues" evidence="1">
    <location>
        <begin position="11"/>
        <end position="23"/>
    </location>
</feature>
<accession>A0A0G1XYW4</accession>
<feature type="region of interest" description="Disordered" evidence="1">
    <location>
        <begin position="1"/>
        <end position="30"/>
    </location>
</feature>
<evidence type="ECO:0000256" key="1">
    <source>
        <dbReference type="SAM" id="MobiDB-lite"/>
    </source>
</evidence>
<gene>
    <name evidence="3" type="ORF">UY81_C0033G0002</name>
</gene>
<protein>
    <submittedName>
        <fullName evidence="3">Uncharacterized protein</fullName>
    </submittedName>
</protein>
<evidence type="ECO:0000313" key="3">
    <source>
        <dbReference type="EMBL" id="KKW36075.1"/>
    </source>
</evidence>
<name>A0A0G1XYW4_9BACT</name>
<feature type="transmembrane region" description="Helical" evidence="2">
    <location>
        <begin position="35"/>
        <end position="53"/>
    </location>
</feature>
<reference evidence="3 4" key="1">
    <citation type="journal article" date="2015" name="Nature">
        <title>rRNA introns, odd ribosomes, and small enigmatic genomes across a large radiation of phyla.</title>
        <authorList>
            <person name="Brown C.T."/>
            <person name="Hug L.A."/>
            <person name="Thomas B.C."/>
            <person name="Sharon I."/>
            <person name="Castelle C.J."/>
            <person name="Singh A."/>
            <person name="Wilkins M.J."/>
            <person name="Williams K.H."/>
            <person name="Banfield J.F."/>
        </authorList>
    </citation>
    <scope>NUCLEOTIDE SEQUENCE [LARGE SCALE GENOMIC DNA]</scope>
</reference>
<evidence type="ECO:0000256" key="2">
    <source>
        <dbReference type="SAM" id="Phobius"/>
    </source>
</evidence>
<dbReference type="EMBL" id="LCRM01000033">
    <property type="protein sequence ID" value="KKW36075.1"/>
    <property type="molecule type" value="Genomic_DNA"/>
</dbReference>
<keyword evidence="2" id="KW-1133">Transmembrane helix</keyword>
<dbReference type="Proteomes" id="UP000034290">
    <property type="component" value="Unassembled WGS sequence"/>
</dbReference>
<keyword evidence="2" id="KW-0812">Transmembrane</keyword>
<comment type="caution">
    <text evidence="3">The sequence shown here is derived from an EMBL/GenBank/DDBJ whole genome shotgun (WGS) entry which is preliminary data.</text>
</comment>